<organism evidence="7 8">
    <name type="scientific">Pseudorhodoplanes sinuspersici</name>
    <dbReference type="NCBI Taxonomy" id="1235591"/>
    <lineage>
        <taxon>Bacteria</taxon>
        <taxon>Pseudomonadati</taxon>
        <taxon>Pseudomonadota</taxon>
        <taxon>Alphaproteobacteria</taxon>
        <taxon>Hyphomicrobiales</taxon>
        <taxon>Pseudorhodoplanes</taxon>
    </lineage>
</organism>
<dbReference type="STRING" id="1235591.CAK95_07520"/>
<evidence type="ECO:0000256" key="5">
    <source>
        <dbReference type="ARBA" id="ARBA00023136"/>
    </source>
</evidence>
<evidence type="ECO:0000313" key="7">
    <source>
        <dbReference type="EMBL" id="ARQ02815.1"/>
    </source>
</evidence>
<dbReference type="Proteomes" id="UP000194137">
    <property type="component" value="Chromosome"/>
</dbReference>
<dbReference type="GO" id="GO:0005886">
    <property type="term" value="C:plasma membrane"/>
    <property type="evidence" value="ECO:0007669"/>
    <property type="project" value="TreeGrafter"/>
</dbReference>
<feature type="transmembrane region" description="Helical" evidence="6">
    <location>
        <begin position="33"/>
        <end position="54"/>
    </location>
</feature>
<feature type="transmembrane region" description="Helical" evidence="6">
    <location>
        <begin position="204"/>
        <end position="223"/>
    </location>
</feature>
<dbReference type="KEGG" id="psin:CAK95_07520"/>
<proteinExistence type="inferred from homology"/>
<dbReference type="CDD" id="cd10432">
    <property type="entry name" value="BI-1-like_bacterial"/>
    <property type="match status" value="1"/>
</dbReference>
<protein>
    <submittedName>
        <fullName evidence="7">Uncharacterized protein</fullName>
    </submittedName>
</protein>
<dbReference type="PANTHER" id="PTHR23291:SF50">
    <property type="entry name" value="PROTEIN LIFEGUARD 4"/>
    <property type="match status" value="1"/>
</dbReference>
<dbReference type="Pfam" id="PF01027">
    <property type="entry name" value="Bax1-I"/>
    <property type="match status" value="1"/>
</dbReference>
<dbReference type="InterPro" id="IPR006214">
    <property type="entry name" value="Bax_inhibitor_1-related"/>
</dbReference>
<reference evidence="7 8" key="1">
    <citation type="submission" date="2017-05" db="EMBL/GenBank/DDBJ databases">
        <title>Full genome sequence of Pseudorhodoplanes sinuspersici.</title>
        <authorList>
            <person name="Dastgheib S.M.M."/>
            <person name="Shavandi M."/>
            <person name="Tirandaz H."/>
        </authorList>
    </citation>
    <scope>NUCLEOTIDE SEQUENCE [LARGE SCALE GENOMIC DNA]</scope>
    <source>
        <strain evidence="7 8">RIPI110</strain>
    </source>
</reference>
<feature type="transmembrane region" description="Helical" evidence="6">
    <location>
        <begin position="244"/>
        <end position="266"/>
    </location>
</feature>
<evidence type="ECO:0000256" key="4">
    <source>
        <dbReference type="ARBA" id="ARBA00022989"/>
    </source>
</evidence>
<comment type="similarity">
    <text evidence="2 6">Belongs to the BI1 family.</text>
</comment>
<sequence>MSDFNRNAAAYDRTAGRVTPAIDQGLRSYMLHIYNYMALGLAITGLAALGIYMLSITGDAASAAKVLRNGAEVPAAIRSGMFLTPLGYALFLSPLKWVVMLSPLALVFVISFGVERFRPATAQLLFWAFAALMGISLSSIFMVFTHTSITRVFFITAATFGALSLWGYTTQRDISGWGSFLFMGLIGVILGALVNLIWPNGMLQFVVSIVGVLVFAGLTAYDTQRLKNEYVYGQMEGDTRERSAIMGALSLYLNFINLFTLLLQLLGQREE</sequence>
<keyword evidence="4 6" id="KW-1133">Transmembrane helix</keyword>
<keyword evidence="5 6" id="KW-0472">Membrane</keyword>
<dbReference type="PANTHER" id="PTHR23291">
    <property type="entry name" value="BAX INHIBITOR-RELATED"/>
    <property type="match status" value="1"/>
</dbReference>
<evidence type="ECO:0000256" key="3">
    <source>
        <dbReference type="ARBA" id="ARBA00022692"/>
    </source>
</evidence>
<gene>
    <name evidence="7" type="ORF">CAK95_07520</name>
</gene>
<accession>A0A1W7A1E4</accession>
<evidence type="ECO:0000313" key="8">
    <source>
        <dbReference type="Proteomes" id="UP000194137"/>
    </source>
</evidence>
<keyword evidence="8" id="KW-1185">Reference proteome</keyword>
<keyword evidence="3 6" id="KW-0812">Transmembrane</keyword>
<dbReference type="EMBL" id="CP021112">
    <property type="protein sequence ID" value="ARQ02815.1"/>
    <property type="molecule type" value="Genomic_DNA"/>
</dbReference>
<evidence type="ECO:0000256" key="6">
    <source>
        <dbReference type="RuleBase" id="RU004379"/>
    </source>
</evidence>
<feature type="transmembrane region" description="Helical" evidence="6">
    <location>
        <begin position="149"/>
        <end position="168"/>
    </location>
</feature>
<evidence type="ECO:0000256" key="1">
    <source>
        <dbReference type="ARBA" id="ARBA00004141"/>
    </source>
</evidence>
<dbReference type="RefSeq" id="WP_086091263.1">
    <property type="nucleotide sequence ID" value="NZ_CP021112.1"/>
</dbReference>
<dbReference type="OrthoDB" id="9793828at2"/>
<name>A0A1W7A1E4_9HYPH</name>
<feature type="transmembrane region" description="Helical" evidence="6">
    <location>
        <begin position="124"/>
        <end position="143"/>
    </location>
</feature>
<dbReference type="AlphaFoldDB" id="A0A1W7A1E4"/>
<feature type="transmembrane region" description="Helical" evidence="6">
    <location>
        <begin position="97"/>
        <end position="117"/>
    </location>
</feature>
<evidence type="ECO:0000256" key="2">
    <source>
        <dbReference type="ARBA" id="ARBA00010350"/>
    </source>
</evidence>
<feature type="transmembrane region" description="Helical" evidence="6">
    <location>
        <begin position="180"/>
        <end position="198"/>
    </location>
</feature>
<comment type="subcellular location">
    <subcellularLocation>
        <location evidence="1">Membrane</location>
        <topology evidence="1">Multi-pass membrane protein</topology>
    </subcellularLocation>
</comment>